<organism evidence="3 4">
    <name type="scientific">Raineya orbicola</name>
    <dbReference type="NCBI Taxonomy" id="2016530"/>
    <lineage>
        <taxon>Bacteria</taxon>
        <taxon>Pseudomonadati</taxon>
        <taxon>Bacteroidota</taxon>
        <taxon>Cytophagia</taxon>
        <taxon>Cytophagales</taxon>
        <taxon>Raineyaceae</taxon>
        <taxon>Raineya</taxon>
    </lineage>
</organism>
<dbReference type="RefSeq" id="WP_101357576.1">
    <property type="nucleotide sequence ID" value="NZ_NKXO01000004.1"/>
</dbReference>
<dbReference type="EMBL" id="NKXO01000004">
    <property type="protein sequence ID" value="PKQ70580.1"/>
    <property type="molecule type" value="Genomic_DNA"/>
</dbReference>
<evidence type="ECO:0000313" key="3">
    <source>
        <dbReference type="EMBL" id="PKQ70580.1"/>
    </source>
</evidence>
<feature type="compositionally biased region" description="Low complexity" evidence="1">
    <location>
        <begin position="87"/>
        <end position="98"/>
    </location>
</feature>
<feature type="compositionally biased region" description="Polar residues" evidence="1">
    <location>
        <begin position="76"/>
        <end position="85"/>
    </location>
</feature>
<evidence type="ECO:0000256" key="1">
    <source>
        <dbReference type="SAM" id="MobiDB-lite"/>
    </source>
</evidence>
<comment type="caution">
    <text evidence="3">The sequence shown here is derived from an EMBL/GenBank/DDBJ whole genome shotgun (WGS) entry which is preliminary data.</text>
</comment>
<dbReference type="AlphaFoldDB" id="A0A2N3IJS0"/>
<proteinExistence type="predicted"/>
<dbReference type="OrthoDB" id="965885at2"/>
<feature type="region of interest" description="Disordered" evidence="1">
    <location>
        <begin position="76"/>
        <end position="110"/>
    </location>
</feature>
<sequence>MKFLIQKFALLAVLALSACNLDQYNNSDLKKIRDVREGDIYVYGAKGDSARQLRQQYPDDPNAAKRTKAIREKFFSVSNGSNLQDGTPAPADTAKTPAQQDGNKPKAEKK</sequence>
<evidence type="ECO:0000313" key="4">
    <source>
        <dbReference type="Proteomes" id="UP000233387"/>
    </source>
</evidence>
<evidence type="ECO:0008006" key="5">
    <source>
        <dbReference type="Google" id="ProtNLM"/>
    </source>
</evidence>
<name>A0A2N3IJS0_9BACT</name>
<reference evidence="3 4" key="1">
    <citation type="submission" date="2017-06" db="EMBL/GenBank/DDBJ databases">
        <title>Raineya orbicola gen. nov., sp. nov. a slightly thermophilic bacterium of the phylum Bacteroidetes and the description of Raineyaceae fam. nov.</title>
        <authorList>
            <person name="Albuquerque L."/>
            <person name="Polonia A.R.M."/>
            <person name="Barroso C."/>
            <person name="Froufe H.J.C."/>
            <person name="Lage O."/>
            <person name="Lobo-Da-Cunha A."/>
            <person name="Egas C."/>
            <person name="Da Costa M.S."/>
        </authorList>
    </citation>
    <scope>NUCLEOTIDE SEQUENCE [LARGE SCALE GENOMIC DNA]</scope>
    <source>
        <strain evidence="3 4">SPSPC-11</strain>
    </source>
</reference>
<dbReference type="PROSITE" id="PS51257">
    <property type="entry name" value="PROKAR_LIPOPROTEIN"/>
    <property type="match status" value="1"/>
</dbReference>
<accession>A0A2N3IJS0</accession>
<gene>
    <name evidence="3" type="ORF">Rain11_0310</name>
</gene>
<feature type="signal peptide" evidence="2">
    <location>
        <begin position="1"/>
        <end position="18"/>
    </location>
</feature>
<keyword evidence="4" id="KW-1185">Reference proteome</keyword>
<feature type="chain" id="PRO_5014652075" description="Prokaryotic membrane lipoprotein lipid attachment site" evidence="2">
    <location>
        <begin position="19"/>
        <end position="110"/>
    </location>
</feature>
<protein>
    <recommendedName>
        <fullName evidence="5">Prokaryotic membrane lipoprotein lipid attachment site</fullName>
    </recommendedName>
</protein>
<dbReference type="Proteomes" id="UP000233387">
    <property type="component" value="Unassembled WGS sequence"/>
</dbReference>
<keyword evidence="2" id="KW-0732">Signal</keyword>
<evidence type="ECO:0000256" key="2">
    <source>
        <dbReference type="SAM" id="SignalP"/>
    </source>
</evidence>